<accession>A0A1G7G883</accession>
<dbReference type="PANTHER" id="PTHR38445">
    <property type="entry name" value="HTH-TYPE TRANSCRIPTIONAL REPRESSOR YTRA"/>
    <property type="match status" value="1"/>
</dbReference>
<dbReference type="PANTHER" id="PTHR38445:SF10">
    <property type="entry name" value="GNTR-FAMILY TRANSCRIPTIONAL REGULATOR"/>
    <property type="match status" value="1"/>
</dbReference>
<keyword evidence="1" id="KW-0805">Transcription regulation</keyword>
<feature type="domain" description="HTH gntR-type" evidence="4">
    <location>
        <begin position="17"/>
        <end position="85"/>
    </location>
</feature>
<proteinExistence type="predicted"/>
<dbReference type="InterPro" id="IPR028082">
    <property type="entry name" value="Peripla_BP_I"/>
</dbReference>
<evidence type="ECO:0000256" key="3">
    <source>
        <dbReference type="ARBA" id="ARBA00023163"/>
    </source>
</evidence>
<organism evidence="5 6">
    <name type="scientific">Dyadobacter soli</name>
    <dbReference type="NCBI Taxonomy" id="659014"/>
    <lineage>
        <taxon>Bacteria</taxon>
        <taxon>Pseudomonadati</taxon>
        <taxon>Bacteroidota</taxon>
        <taxon>Cytophagia</taxon>
        <taxon>Cytophagales</taxon>
        <taxon>Spirosomataceae</taxon>
        <taxon>Dyadobacter</taxon>
    </lineage>
</organism>
<dbReference type="EMBL" id="FNAN01000007">
    <property type="protein sequence ID" value="SDE84358.1"/>
    <property type="molecule type" value="Genomic_DNA"/>
</dbReference>
<protein>
    <submittedName>
        <fullName evidence="5">Regulatory protein, gntR family</fullName>
    </submittedName>
</protein>
<reference evidence="6" key="1">
    <citation type="submission" date="2016-10" db="EMBL/GenBank/DDBJ databases">
        <authorList>
            <person name="Varghese N."/>
            <person name="Submissions S."/>
        </authorList>
    </citation>
    <scope>NUCLEOTIDE SEQUENCE [LARGE SCALE GENOMIC DNA]</scope>
    <source>
        <strain evidence="6">DSM 25329</strain>
    </source>
</reference>
<dbReference type="InterPro" id="IPR000524">
    <property type="entry name" value="Tscrpt_reg_HTH_GntR"/>
</dbReference>
<dbReference type="SUPFAM" id="SSF53822">
    <property type="entry name" value="Periplasmic binding protein-like I"/>
    <property type="match status" value="1"/>
</dbReference>
<keyword evidence="6" id="KW-1185">Reference proteome</keyword>
<sequence>MESIFDKIKELREVTSYSKHDQIVVGIINAIDQKIVSPNDLLPSVNQMIQELSFSRETIRKGYGELVDRGVVESKNRIGYYVTNAQTDQFMKVALIMYNLDTFEELFYRNFRKELGSKVHLDVFFHHGSVDVLESTLFQIKGKYGMYVVAPIPHRKTKEILEAIPRSNLLIFDRFEQLDGEVSYIAQEFERSTYAALEALAEKIRLFDEIIFYHSPKSLDPKEIVSSFKRFLHDFSIRGRIVSEFVPGSVEKGKAYFTLDNYTMWAILKECKSQKLVMGVDVGLLSANDEPAKEFVDITTYSTDFALMGKLAGQSIMQKQRIQVILPNVLIRRKTL</sequence>
<evidence type="ECO:0000256" key="2">
    <source>
        <dbReference type="ARBA" id="ARBA00023125"/>
    </source>
</evidence>
<evidence type="ECO:0000313" key="6">
    <source>
        <dbReference type="Proteomes" id="UP000198748"/>
    </source>
</evidence>
<dbReference type="Proteomes" id="UP000198748">
    <property type="component" value="Unassembled WGS sequence"/>
</dbReference>
<evidence type="ECO:0000259" key="4">
    <source>
        <dbReference type="PROSITE" id="PS50949"/>
    </source>
</evidence>
<name>A0A1G7G883_9BACT</name>
<dbReference type="Pfam" id="PF00392">
    <property type="entry name" value="GntR"/>
    <property type="match status" value="1"/>
</dbReference>
<dbReference type="InterPro" id="IPR036390">
    <property type="entry name" value="WH_DNA-bd_sf"/>
</dbReference>
<evidence type="ECO:0000256" key="1">
    <source>
        <dbReference type="ARBA" id="ARBA00023015"/>
    </source>
</evidence>
<gene>
    <name evidence="5" type="ORF">SAMN04487996_107162</name>
</gene>
<dbReference type="GO" id="GO:0003700">
    <property type="term" value="F:DNA-binding transcription factor activity"/>
    <property type="evidence" value="ECO:0007669"/>
    <property type="project" value="InterPro"/>
</dbReference>
<keyword evidence="2" id="KW-0238">DNA-binding</keyword>
<dbReference type="SUPFAM" id="SSF46785">
    <property type="entry name" value="Winged helix' DNA-binding domain"/>
    <property type="match status" value="1"/>
</dbReference>
<dbReference type="AlphaFoldDB" id="A0A1G7G883"/>
<dbReference type="InterPro" id="IPR036388">
    <property type="entry name" value="WH-like_DNA-bd_sf"/>
</dbReference>
<dbReference type="RefSeq" id="WP_090150277.1">
    <property type="nucleotide sequence ID" value="NZ_FNAN01000007.1"/>
</dbReference>
<dbReference type="SMART" id="SM00345">
    <property type="entry name" value="HTH_GNTR"/>
    <property type="match status" value="1"/>
</dbReference>
<dbReference type="CDD" id="cd07377">
    <property type="entry name" value="WHTH_GntR"/>
    <property type="match status" value="1"/>
</dbReference>
<dbReference type="Gene3D" id="1.10.10.10">
    <property type="entry name" value="Winged helix-like DNA-binding domain superfamily/Winged helix DNA-binding domain"/>
    <property type="match status" value="1"/>
</dbReference>
<evidence type="ECO:0000313" key="5">
    <source>
        <dbReference type="EMBL" id="SDE84358.1"/>
    </source>
</evidence>
<keyword evidence="3" id="KW-0804">Transcription</keyword>
<dbReference type="GO" id="GO:0003677">
    <property type="term" value="F:DNA binding"/>
    <property type="evidence" value="ECO:0007669"/>
    <property type="project" value="UniProtKB-KW"/>
</dbReference>
<dbReference type="OrthoDB" id="742238at2"/>
<dbReference type="PROSITE" id="PS50949">
    <property type="entry name" value="HTH_GNTR"/>
    <property type="match status" value="1"/>
</dbReference>
<dbReference type="STRING" id="659014.SAMN04487996_107162"/>